<dbReference type="PANTHER" id="PTHR30576:SF0">
    <property type="entry name" value="UNDECAPRENYL-PHOSPHATE N-ACETYLGALACTOSAMINYL 1-PHOSPHATE TRANSFERASE-RELATED"/>
    <property type="match status" value="1"/>
</dbReference>
<evidence type="ECO:0000313" key="3">
    <source>
        <dbReference type="EMBL" id="QJA94474.1"/>
    </source>
</evidence>
<organism evidence="2">
    <name type="scientific">viral metagenome</name>
    <dbReference type="NCBI Taxonomy" id="1070528"/>
    <lineage>
        <taxon>unclassified sequences</taxon>
        <taxon>metagenomes</taxon>
        <taxon>organismal metagenomes</taxon>
    </lineage>
</organism>
<dbReference type="InterPro" id="IPR003362">
    <property type="entry name" value="Bact_transf"/>
</dbReference>
<sequence length="123" mass="14309">MVKGTEKMGSFSIPEKDKRVTRIGRLLRKTHFDELPNLWNVLKGDMALFGPRPEVSYYVNKMPPAVRRVVLSVKPGCLDRATMWNFNEGQRLNGKEDPEAYYEEVIWPEKLRLQCESILKVNL</sequence>
<feature type="domain" description="Bacterial sugar transferase" evidence="1">
    <location>
        <begin position="1"/>
        <end position="97"/>
    </location>
</feature>
<evidence type="ECO:0000259" key="1">
    <source>
        <dbReference type="Pfam" id="PF02397"/>
    </source>
</evidence>
<reference evidence="2" key="1">
    <citation type="submission" date="2020-03" db="EMBL/GenBank/DDBJ databases">
        <title>The deep terrestrial virosphere.</title>
        <authorList>
            <person name="Holmfeldt K."/>
            <person name="Nilsson E."/>
            <person name="Simone D."/>
            <person name="Lopez-Fernandez M."/>
            <person name="Wu X."/>
            <person name="de Brujin I."/>
            <person name="Lundin D."/>
            <person name="Andersson A."/>
            <person name="Bertilsson S."/>
            <person name="Dopson M."/>
        </authorList>
    </citation>
    <scope>NUCLEOTIDE SEQUENCE</scope>
    <source>
        <strain evidence="2">MM415A01038</strain>
        <strain evidence="3">MM415B03852</strain>
    </source>
</reference>
<dbReference type="EMBL" id="MT142346">
    <property type="protein sequence ID" value="QJA78644.1"/>
    <property type="molecule type" value="Genomic_DNA"/>
</dbReference>
<name>A0A6M3KAG0_9ZZZZ</name>
<proteinExistence type="predicted"/>
<dbReference type="AlphaFoldDB" id="A0A6M3KAG0"/>
<dbReference type="GO" id="GO:0016780">
    <property type="term" value="F:phosphotransferase activity, for other substituted phosphate groups"/>
    <property type="evidence" value="ECO:0007669"/>
    <property type="project" value="TreeGrafter"/>
</dbReference>
<evidence type="ECO:0000313" key="2">
    <source>
        <dbReference type="EMBL" id="QJA78644.1"/>
    </source>
</evidence>
<gene>
    <name evidence="2" type="ORF">MM415A01038_0012</name>
    <name evidence="3" type="ORF">MM415B03852_0011</name>
</gene>
<dbReference type="Pfam" id="PF02397">
    <property type="entry name" value="Bac_transf"/>
    <property type="match status" value="1"/>
</dbReference>
<keyword evidence="2" id="KW-0808">Transferase</keyword>
<accession>A0A6M3KAG0</accession>
<dbReference type="EMBL" id="MT143234">
    <property type="protein sequence ID" value="QJA94474.1"/>
    <property type="molecule type" value="Genomic_DNA"/>
</dbReference>
<protein>
    <submittedName>
        <fullName evidence="2">Putative sugar transferase</fullName>
    </submittedName>
</protein>
<dbReference type="PANTHER" id="PTHR30576">
    <property type="entry name" value="COLANIC BIOSYNTHESIS UDP-GLUCOSE LIPID CARRIER TRANSFERASE"/>
    <property type="match status" value="1"/>
</dbReference>